<reference evidence="15" key="1">
    <citation type="submission" date="2021-02" db="EMBL/GenBank/DDBJ databases">
        <authorList>
            <person name="Nowell W R."/>
        </authorList>
    </citation>
    <scope>NUCLEOTIDE SEQUENCE</scope>
    <source>
        <strain evidence="15">Ploen Becks lab</strain>
    </source>
</reference>
<dbReference type="InterPro" id="IPR004467">
    <property type="entry name" value="Or_phspho_trans_dom"/>
</dbReference>
<evidence type="ECO:0000256" key="5">
    <source>
        <dbReference type="ARBA" id="ARBA00011971"/>
    </source>
</evidence>
<evidence type="ECO:0000256" key="11">
    <source>
        <dbReference type="ARBA" id="ARBA00022975"/>
    </source>
</evidence>
<evidence type="ECO:0000256" key="8">
    <source>
        <dbReference type="ARBA" id="ARBA00022676"/>
    </source>
</evidence>
<evidence type="ECO:0000313" key="15">
    <source>
        <dbReference type="EMBL" id="CAF0740984.1"/>
    </source>
</evidence>
<comment type="similarity">
    <text evidence="3">In the N-terminal section; belongs to the purine/pyrimidine phosphoribosyltransferase family.</text>
</comment>
<dbReference type="Pfam" id="PF00156">
    <property type="entry name" value="Pribosyltran"/>
    <property type="match status" value="1"/>
</dbReference>
<comment type="caution">
    <text evidence="15">The sequence shown here is derived from an EMBL/GenBank/DDBJ whole genome shotgun (WGS) entry which is preliminary data.</text>
</comment>
<evidence type="ECO:0000256" key="3">
    <source>
        <dbReference type="ARBA" id="ARBA00006221"/>
    </source>
</evidence>
<feature type="domain" description="Phosphoribosyltransferase" evidence="14">
    <location>
        <begin position="41"/>
        <end position="161"/>
    </location>
</feature>
<dbReference type="Proteomes" id="UP000663879">
    <property type="component" value="Unassembled WGS sequence"/>
</dbReference>
<evidence type="ECO:0000256" key="9">
    <source>
        <dbReference type="ARBA" id="ARBA00022679"/>
    </source>
</evidence>
<dbReference type="CDD" id="cd06223">
    <property type="entry name" value="PRTases_typeI"/>
    <property type="match status" value="1"/>
</dbReference>
<dbReference type="NCBIfam" id="TIGR00336">
    <property type="entry name" value="pyrE"/>
    <property type="match status" value="1"/>
</dbReference>
<dbReference type="GO" id="GO:0044205">
    <property type="term" value="P:'de novo' UMP biosynthetic process"/>
    <property type="evidence" value="ECO:0007669"/>
    <property type="project" value="UniProtKB-UniPathway"/>
</dbReference>
<keyword evidence="9" id="KW-0808">Transferase</keyword>
<dbReference type="GO" id="GO:0019856">
    <property type="term" value="P:pyrimidine nucleobase biosynthetic process"/>
    <property type="evidence" value="ECO:0007669"/>
    <property type="project" value="TreeGrafter"/>
</dbReference>
<dbReference type="InterPro" id="IPR029057">
    <property type="entry name" value="PRTase-like"/>
</dbReference>
<keyword evidence="11" id="KW-0665">Pyrimidine biosynthesis</keyword>
<evidence type="ECO:0000256" key="6">
    <source>
        <dbReference type="ARBA" id="ARBA00012321"/>
    </source>
</evidence>
<dbReference type="Gene3D" id="3.40.50.2020">
    <property type="match status" value="1"/>
</dbReference>
<dbReference type="AlphaFoldDB" id="A0A813NYY6"/>
<keyword evidence="8" id="KW-0328">Glycosyltransferase</keyword>
<dbReference type="SUPFAM" id="SSF53271">
    <property type="entry name" value="PRTase-like"/>
    <property type="match status" value="1"/>
</dbReference>
<dbReference type="EC" id="2.4.2.10" evidence="5"/>
<dbReference type="OrthoDB" id="10263753at2759"/>
<comment type="pathway">
    <text evidence="2">Pyrimidine metabolism; UMP biosynthesis via de novo pathway; UMP from orotate: step 1/2.</text>
</comment>
<dbReference type="PANTHER" id="PTHR19278">
    <property type="entry name" value="OROTATE PHOSPHORIBOSYLTRANSFERASE"/>
    <property type="match status" value="1"/>
</dbReference>
<evidence type="ECO:0000256" key="10">
    <source>
        <dbReference type="ARBA" id="ARBA00022793"/>
    </source>
</evidence>
<dbReference type="PANTHER" id="PTHR19278:SF9">
    <property type="entry name" value="URIDINE 5'-MONOPHOSPHATE SYNTHASE"/>
    <property type="match status" value="1"/>
</dbReference>
<evidence type="ECO:0000313" key="16">
    <source>
        <dbReference type="Proteomes" id="UP000663879"/>
    </source>
</evidence>
<organism evidence="15 16">
    <name type="scientific">Brachionus calyciflorus</name>
    <dbReference type="NCBI Taxonomy" id="104777"/>
    <lineage>
        <taxon>Eukaryota</taxon>
        <taxon>Metazoa</taxon>
        <taxon>Spiralia</taxon>
        <taxon>Gnathifera</taxon>
        <taxon>Rotifera</taxon>
        <taxon>Eurotatoria</taxon>
        <taxon>Monogononta</taxon>
        <taxon>Pseudotrocha</taxon>
        <taxon>Ploima</taxon>
        <taxon>Brachionidae</taxon>
        <taxon>Brachionus</taxon>
    </lineage>
</organism>
<dbReference type="GO" id="GO:0004588">
    <property type="term" value="F:orotate phosphoribosyltransferase activity"/>
    <property type="evidence" value="ECO:0007669"/>
    <property type="project" value="UniProtKB-EC"/>
</dbReference>
<evidence type="ECO:0000259" key="14">
    <source>
        <dbReference type="Pfam" id="PF00156"/>
    </source>
</evidence>
<evidence type="ECO:0000256" key="2">
    <source>
        <dbReference type="ARBA" id="ARBA00004889"/>
    </source>
</evidence>
<keyword evidence="16" id="KW-1185">Reference proteome</keyword>
<dbReference type="HAMAP" id="MF_01208">
    <property type="entry name" value="PyrE"/>
    <property type="match status" value="1"/>
</dbReference>
<dbReference type="EC" id="4.1.1.23" evidence="6"/>
<evidence type="ECO:0000256" key="1">
    <source>
        <dbReference type="ARBA" id="ARBA00004861"/>
    </source>
</evidence>
<protein>
    <recommendedName>
        <fullName evidence="7">Uridine 5'-monophosphate synthase</fullName>
        <ecNumber evidence="5">2.4.2.10</ecNumber>
        <ecNumber evidence="6">4.1.1.23</ecNumber>
    </recommendedName>
</protein>
<comment type="pathway">
    <text evidence="1">Pyrimidine metabolism; UMP biosynthesis via de novo pathway; UMP from orotate: step 2/2.</text>
</comment>
<evidence type="ECO:0000256" key="13">
    <source>
        <dbReference type="ARBA" id="ARBA00023268"/>
    </source>
</evidence>
<dbReference type="InterPro" id="IPR000836">
    <property type="entry name" value="PRTase_dom"/>
</dbReference>
<evidence type="ECO:0000256" key="12">
    <source>
        <dbReference type="ARBA" id="ARBA00023239"/>
    </source>
</evidence>
<dbReference type="GO" id="GO:0004590">
    <property type="term" value="F:orotidine-5'-phosphate decarboxylase activity"/>
    <property type="evidence" value="ECO:0007669"/>
    <property type="project" value="UniProtKB-EC"/>
</dbReference>
<evidence type="ECO:0000256" key="4">
    <source>
        <dbReference type="ARBA" id="ARBA00009769"/>
    </source>
</evidence>
<sequence length="216" mass="24382">MDRAELESFMDNLYEIGSVKFGEFYLSTGLKTPVYFDLRLIVSHPKVLQQAGRLIKQIIEHNKLNFEIICGVPYGAFAVATAVSIQTDKPMVFKRKEVKDYGCKKMVEGVYKAGDSCLLIEDVVVYGTSIIETSEALRLYDLNVTDAVTLLDRQQGGPENVKENNVNFFSVIKASDLLEHLVKRGKINQEKMDEIMDFLKTHSFQASKITTGNNEK</sequence>
<dbReference type="EMBL" id="CAJNOC010000298">
    <property type="protein sequence ID" value="CAF0740984.1"/>
    <property type="molecule type" value="Genomic_DNA"/>
</dbReference>
<comment type="similarity">
    <text evidence="4">In the C-terminal section; belongs to the OMP decarboxylase family.</text>
</comment>
<keyword evidence="10" id="KW-0210">Decarboxylase</keyword>
<evidence type="ECO:0000256" key="7">
    <source>
        <dbReference type="ARBA" id="ARBA00015047"/>
    </source>
</evidence>
<dbReference type="InterPro" id="IPR023031">
    <property type="entry name" value="OPRT"/>
</dbReference>
<gene>
    <name evidence="15" type="ORF">OXX778_LOCUS3390</name>
</gene>
<name>A0A813NYY6_9BILA</name>
<keyword evidence="12" id="KW-0456">Lyase</keyword>
<keyword evidence="13" id="KW-0511">Multifunctional enzyme</keyword>
<accession>A0A813NYY6</accession>
<proteinExistence type="inferred from homology"/>
<dbReference type="FunFam" id="3.40.50.2020:FF:000025">
    <property type="entry name" value="Uridine monophosphate synthetase"/>
    <property type="match status" value="1"/>
</dbReference>
<dbReference type="UniPathway" id="UPA00070">
    <property type="reaction ID" value="UER00119"/>
</dbReference>